<dbReference type="InterPro" id="IPR027417">
    <property type="entry name" value="P-loop_NTPase"/>
</dbReference>
<name>A0AAU8NGJ0_9BACL</name>
<dbReference type="AlphaFoldDB" id="A0AAU8NGJ0"/>
<gene>
    <name evidence="5" type="ORF">ABXS70_03920</name>
</gene>
<feature type="domain" description="ABC transporter" evidence="4">
    <location>
        <begin position="5"/>
        <end position="231"/>
    </location>
</feature>
<accession>A0AAU8NGJ0</accession>
<dbReference type="PANTHER" id="PTHR42939:SF3">
    <property type="entry name" value="ABC TRANSPORTER ATP-BINDING COMPONENT"/>
    <property type="match status" value="1"/>
</dbReference>
<evidence type="ECO:0000259" key="4">
    <source>
        <dbReference type="PROSITE" id="PS50893"/>
    </source>
</evidence>
<dbReference type="RefSeq" id="WP_342552384.1">
    <property type="nucleotide sequence ID" value="NZ_CP159992.1"/>
</dbReference>
<keyword evidence="3 5" id="KW-0067">ATP-binding</keyword>
<evidence type="ECO:0000256" key="1">
    <source>
        <dbReference type="ARBA" id="ARBA00022448"/>
    </source>
</evidence>
<dbReference type="InterPro" id="IPR051782">
    <property type="entry name" value="ABC_Transporter_VariousFunc"/>
</dbReference>
<dbReference type="Pfam" id="PF00005">
    <property type="entry name" value="ABC_tran"/>
    <property type="match status" value="1"/>
</dbReference>
<keyword evidence="1" id="KW-0813">Transport</keyword>
<dbReference type="SUPFAM" id="SSF52540">
    <property type="entry name" value="P-loop containing nucleoside triphosphate hydrolases"/>
    <property type="match status" value="1"/>
</dbReference>
<protein>
    <submittedName>
        <fullName evidence="5">ABC transporter ATP-binding protein</fullName>
    </submittedName>
</protein>
<proteinExistence type="predicted"/>
<dbReference type="SMART" id="SM00382">
    <property type="entry name" value="AAA"/>
    <property type="match status" value="1"/>
</dbReference>
<dbReference type="GO" id="GO:0005524">
    <property type="term" value="F:ATP binding"/>
    <property type="evidence" value="ECO:0007669"/>
    <property type="project" value="UniProtKB-KW"/>
</dbReference>
<evidence type="ECO:0000313" key="5">
    <source>
        <dbReference type="EMBL" id="XCP95871.1"/>
    </source>
</evidence>
<sequence length="283" mass="31376">MTNLLEIKNIRKSYGAKEALKDVSFNVPPGSIVGFIGDNGAGKSTTFKIVLGLISNDAGTVQLFGQKNMNKNPQIKEKIGVVFDAANLPAHLTIKQLNNVFGHLFKNWDENNFQRLVRTFSLPMDKKVNEFSRGMSMKLSVAVALSHHAELLILDEATGGLDPSSREEMLNELKSFVSDGRGGIVLSSHIMSDIEKIASHLVIIKEGEILLNEEKEKVFEKYAIVDLAGEQLDLLHPEIVVAKRSCDSYYNVLVSDKKQLPEGMVTRPISMDEISLLLTRSHE</sequence>
<dbReference type="PANTHER" id="PTHR42939">
    <property type="entry name" value="ABC TRANSPORTER ATP-BINDING PROTEIN ALBC-RELATED"/>
    <property type="match status" value="1"/>
</dbReference>
<organism evidence="5">
    <name type="scientific">Paenibacillus sp. AN1007</name>
    <dbReference type="NCBI Taxonomy" id="3151385"/>
    <lineage>
        <taxon>Bacteria</taxon>
        <taxon>Bacillati</taxon>
        <taxon>Bacillota</taxon>
        <taxon>Bacilli</taxon>
        <taxon>Bacillales</taxon>
        <taxon>Paenibacillaceae</taxon>
        <taxon>Paenibacillus</taxon>
    </lineage>
</organism>
<dbReference type="GO" id="GO:0016887">
    <property type="term" value="F:ATP hydrolysis activity"/>
    <property type="evidence" value="ECO:0007669"/>
    <property type="project" value="InterPro"/>
</dbReference>
<dbReference type="EMBL" id="CP159992">
    <property type="protein sequence ID" value="XCP95871.1"/>
    <property type="molecule type" value="Genomic_DNA"/>
</dbReference>
<dbReference type="PROSITE" id="PS50893">
    <property type="entry name" value="ABC_TRANSPORTER_2"/>
    <property type="match status" value="1"/>
</dbReference>
<dbReference type="InterPro" id="IPR003439">
    <property type="entry name" value="ABC_transporter-like_ATP-bd"/>
</dbReference>
<evidence type="ECO:0000256" key="3">
    <source>
        <dbReference type="ARBA" id="ARBA00022840"/>
    </source>
</evidence>
<dbReference type="CDD" id="cd03230">
    <property type="entry name" value="ABC_DR_subfamily_A"/>
    <property type="match status" value="1"/>
</dbReference>
<keyword evidence="2" id="KW-0547">Nucleotide-binding</keyword>
<evidence type="ECO:0000256" key="2">
    <source>
        <dbReference type="ARBA" id="ARBA00022741"/>
    </source>
</evidence>
<dbReference type="Gene3D" id="3.40.50.300">
    <property type="entry name" value="P-loop containing nucleotide triphosphate hydrolases"/>
    <property type="match status" value="1"/>
</dbReference>
<reference evidence="5" key="1">
    <citation type="submission" date="2024-05" db="EMBL/GenBank/DDBJ databases">
        <title>Draft genome assemblies of 36 bacteria isolated from hibernating arctic ground squirrels.</title>
        <authorList>
            <person name="McKee H."/>
            <person name="Mullen L."/>
            <person name="Drown D.M."/>
            <person name="Duddleston K.N."/>
        </authorList>
    </citation>
    <scope>NUCLEOTIDE SEQUENCE</scope>
    <source>
        <strain evidence="5">AN1007</strain>
    </source>
</reference>
<dbReference type="InterPro" id="IPR003593">
    <property type="entry name" value="AAA+_ATPase"/>
</dbReference>